<dbReference type="Proteomes" id="UP001519332">
    <property type="component" value="Unassembled WGS sequence"/>
</dbReference>
<dbReference type="EMBL" id="JAGINW010000001">
    <property type="protein sequence ID" value="MBP2319662.1"/>
    <property type="molecule type" value="Genomic_DNA"/>
</dbReference>
<proteinExistence type="predicted"/>
<accession>A0ABS4T5C1</accession>
<reference evidence="2 3" key="1">
    <citation type="submission" date="2021-03" db="EMBL/GenBank/DDBJ databases">
        <title>Sequencing the genomes of 1000 actinobacteria strains.</title>
        <authorList>
            <person name="Klenk H.-P."/>
        </authorList>
    </citation>
    <scope>NUCLEOTIDE SEQUENCE [LARGE SCALE GENOMIC DNA]</scope>
    <source>
        <strain evidence="2 3">DSM 46670</strain>
    </source>
</reference>
<sequence>MANALTRTIRSVLRRLLRRRVPAGAGRGRPGETGGSAGVREPRRPKPNGPRSAAGAKPDPQEGQTITLEDPRR</sequence>
<evidence type="ECO:0000313" key="2">
    <source>
        <dbReference type="EMBL" id="MBP2319662.1"/>
    </source>
</evidence>
<organism evidence="2 3">
    <name type="scientific">Kibdelosporangium banguiense</name>
    <dbReference type="NCBI Taxonomy" id="1365924"/>
    <lineage>
        <taxon>Bacteria</taxon>
        <taxon>Bacillati</taxon>
        <taxon>Actinomycetota</taxon>
        <taxon>Actinomycetes</taxon>
        <taxon>Pseudonocardiales</taxon>
        <taxon>Pseudonocardiaceae</taxon>
        <taxon>Kibdelosporangium</taxon>
    </lineage>
</organism>
<keyword evidence="3" id="KW-1185">Reference proteome</keyword>
<gene>
    <name evidence="2" type="ORF">JOF56_000047</name>
</gene>
<evidence type="ECO:0000313" key="3">
    <source>
        <dbReference type="Proteomes" id="UP001519332"/>
    </source>
</evidence>
<evidence type="ECO:0000256" key="1">
    <source>
        <dbReference type="SAM" id="MobiDB-lite"/>
    </source>
</evidence>
<feature type="region of interest" description="Disordered" evidence="1">
    <location>
        <begin position="18"/>
        <end position="73"/>
    </location>
</feature>
<comment type="caution">
    <text evidence="2">The sequence shown here is derived from an EMBL/GenBank/DDBJ whole genome shotgun (WGS) entry which is preliminary data.</text>
</comment>
<dbReference type="RefSeq" id="WP_209633178.1">
    <property type="nucleotide sequence ID" value="NZ_JAGINW010000001.1"/>
</dbReference>
<name>A0ABS4T5C1_9PSEU</name>
<feature type="compositionally biased region" description="Gly residues" evidence="1">
    <location>
        <begin position="25"/>
        <end position="37"/>
    </location>
</feature>
<protein>
    <submittedName>
        <fullName evidence="2">Uncharacterized protein</fullName>
    </submittedName>
</protein>